<proteinExistence type="predicted"/>
<dbReference type="EMBL" id="HF935890">
    <property type="protein sequence ID" value="CCX32521.1"/>
    <property type="molecule type" value="Genomic_DNA"/>
</dbReference>
<feature type="region of interest" description="Disordered" evidence="1">
    <location>
        <begin position="1"/>
        <end position="75"/>
    </location>
</feature>
<reference evidence="3 4" key="1">
    <citation type="journal article" date="2013" name="PLoS Genet.">
        <title>The genome and development-dependent transcriptomes of Pyronema confluens: a window into fungal evolution.</title>
        <authorList>
            <person name="Traeger S."/>
            <person name="Altegoer F."/>
            <person name="Freitag M."/>
            <person name="Gabaldon T."/>
            <person name="Kempken F."/>
            <person name="Kumar A."/>
            <person name="Marcet-Houben M."/>
            <person name="Poggeler S."/>
            <person name="Stajich J.E."/>
            <person name="Nowrousian M."/>
        </authorList>
    </citation>
    <scope>NUCLEOTIDE SEQUENCE [LARGE SCALE GENOMIC DNA]</scope>
    <source>
        <strain evidence="4">CBS 100304</strain>
        <tissue evidence="3">Vegetative mycelium</tissue>
    </source>
</reference>
<evidence type="ECO:0000313" key="3">
    <source>
        <dbReference type="EMBL" id="CCX32521.1"/>
    </source>
</evidence>
<keyword evidence="4" id="KW-1185">Reference proteome</keyword>
<accession>U4LVG6</accession>
<feature type="region of interest" description="Disordered" evidence="1">
    <location>
        <begin position="305"/>
        <end position="343"/>
    </location>
</feature>
<dbReference type="AlphaFoldDB" id="U4LVG6"/>
<feature type="region of interest" description="Disordered" evidence="1">
    <location>
        <begin position="94"/>
        <end position="136"/>
    </location>
</feature>
<evidence type="ECO:0000256" key="2">
    <source>
        <dbReference type="SAM" id="Phobius"/>
    </source>
</evidence>
<protein>
    <submittedName>
        <fullName evidence="3">Uncharacterized protein</fullName>
    </submittedName>
</protein>
<gene>
    <name evidence="3" type="ORF">PCON_13361</name>
</gene>
<dbReference type="OrthoDB" id="5398191at2759"/>
<dbReference type="eggNOG" id="ENOG502S3A7">
    <property type="taxonomic scope" value="Eukaryota"/>
</dbReference>
<evidence type="ECO:0000256" key="1">
    <source>
        <dbReference type="SAM" id="MobiDB-lite"/>
    </source>
</evidence>
<sequence>MLSYIKKLKPGRIPPSETTTAQTPQDEKTPVLSTADEQFLSEAMKEADDKPNVIFSGKTSEAVEEAAEEAEKDSEWKGVIADRWRGLRKTVEDISKRSEKHGQEKKEKKEKAKTEKETQKEKEKEKKDKGKQKELVREEDELTATLDQLNLTAEDQGRVFSLSAETRILLTRFTQILRDIGNGVPTAYDDLTSLLTKSNDQLSKTYSELPSFLQKLIKVLPDKLKPEIVKTAAAAAPALATETIGLKELISNPGALMGLLKGVVNVLKTRFPALLGANAAISMGLFVVLLVLWYCHKRGREVRLEAEAKEQEMKETEGSAERDAEGAARRSATEGDLQGGSRA</sequence>
<feature type="compositionally biased region" description="Acidic residues" evidence="1">
    <location>
        <begin position="62"/>
        <end position="72"/>
    </location>
</feature>
<keyword evidence="2" id="KW-1133">Transmembrane helix</keyword>
<dbReference type="OMA" id="PAFIGMN"/>
<feature type="compositionally biased region" description="Basic and acidic residues" evidence="1">
    <location>
        <begin position="305"/>
        <end position="333"/>
    </location>
</feature>
<keyword evidence="2" id="KW-0472">Membrane</keyword>
<feature type="transmembrane region" description="Helical" evidence="2">
    <location>
        <begin position="273"/>
        <end position="295"/>
    </location>
</feature>
<name>U4LVG6_PYROM</name>
<feature type="compositionally biased region" description="Basic residues" evidence="1">
    <location>
        <begin position="1"/>
        <end position="10"/>
    </location>
</feature>
<dbReference type="Proteomes" id="UP000018144">
    <property type="component" value="Unassembled WGS sequence"/>
</dbReference>
<organism evidence="3 4">
    <name type="scientific">Pyronema omphalodes (strain CBS 100304)</name>
    <name type="common">Pyronema confluens</name>
    <dbReference type="NCBI Taxonomy" id="1076935"/>
    <lineage>
        <taxon>Eukaryota</taxon>
        <taxon>Fungi</taxon>
        <taxon>Dikarya</taxon>
        <taxon>Ascomycota</taxon>
        <taxon>Pezizomycotina</taxon>
        <taxon>Pezizomycetes</taxon>
        <taxon>Pezizales</taxon>
        <taxon>Pyronemataceae</taxon>
        <taxon>Pyronema</taxon>
    </lineage>
</organism>
<keyword evidence="2" id="KW-0812">Transmembrane</keyword>
<evidence type="ECO:0000313" key="4">
    <source>
        <dbReference type="Proteomes" id="UP000018144"/>
    </source>
</evidence>